<evidence type="ECO:0000256" key="8">
    <source>
        <dbReference type="ARBA" id="ARBA00022692"/>
    </source>
</evidence>
<evidence type="ECO:0000256" key="11">
    <source>
        <dbReference type="ARBA" id="ARBA00026081"/>
    </source>
</evidence>
<comment type="function">
    <text evidence="1">Part of the ABC transporter complex LptBFG involved in the translocation of lipopolysaccharide (LPS) from the inner membrane to the outer membrane.</text>
</comment>
<evidence type="ECO:0000256" key="10">
    <source>
        <dbReference type="ARBA" id="ARBA00023136"/>
    </source>
</evidence>
<reference evidence="13 14" key="2">
    <citation type="submission" date="2020-11" db="EMBL/GenBank/DDBJ databases">
        <title>Sulfur oxidizing isolate from Hospital Hole Sinkhole.</title>
        <authorList>
            <person name="Scott K.M."/>
        </authorList>
    </citation>
    <scope>NUCLEOTIDE SEQUENCE [LARGE SCALE GENOMIC DNA]</scope>
    <source>
        <strain evidence="13 14">HH1</strain>
    </source>
</reference>
<feature type="transmembrane region" description="Helical" evidence="12">
    <location>
        <begin position="257"/>
        <end position="275"/>
    </location>
</feature>
<feature type="transmembrane region" description="Helical" evidence="12">
    <location>
        <begin position="94"/>
        <end position="114"/>
    </location>
</feature>
<comment type="caution">
    <text evidence="13">The sequence shown here is derived from an EMBL/GenBank/DDBJ whole genome shotgun (WGS) entry which is preliminary data.</text>
</comment>
<keyword evidence="14" id="KW-1185">Reference proteome</keyword>
<dbReference type="InterPro" id="IPR030922">
    <property type="entry name" value="LptF"/>
</dbReference>
<comment type="similarity">
    <text evidence="3">Belongs to the LptF/LptG family.</text>
</comment>
<accession>A0ABS0BTT0</accession>
<evidence type="ECO:0000256" key="3">
    <source>
        <dbReference type="ARBA" id="ARBA00007725"/>
    </source>
</evidence>
<evidence type="ECO:0000256" key="7">
    <source>
        <dbReference type="ARBA" id="ARBA00022519"/>
    </source>
</evidence>
<dbReference type="EMBL" id="JACBGI020000002">
    <property type="protein sequence ID" value="MBF6057252.1"/>
    <property type="molecule type" value="Genomic_DNA"/>
</dbReference>
<organism evidence="13 14">
    <name type="scientific">Thiomicrorhabdus heinhorstiae</name>
    <dbReference type="NCBI Taxonomy" id="2748010"/>
    <lineage>
        <taxon>Bacteria</taxon>
        <taxon>Pseudomonadati</taxon>
        <taxon>Pseudomonadota</taxon>
        <taxon>Gammaproteobacteria</taxon>
        <taxon>Thiotrichales</taxon>
        <taxon>Piscirickettsiaceae</taxon>
        <taxon>Thiomicrorhabdus</taxon>
    </lineage>
</organism>
<proteinExistence type="inferred from homology"/>
<protein>
    <recommendedName>
        <fullName evidence="4">Lipopolysaccharide export system permease protein LptF</fullName>
    </recommendedName>
</protein>
<evidence type="ECO:0000256" key="6">
    <source>
        <dbReference type="ARBA" id="ARBA00022475"/>
    </source>
</evidence>
<gene>
    <name evidence="13" type="primary">lptF</name>
    <name evidence="13" type="ORF">H8792_002760</name>
</gene>
<evidence type="ECO:0000256" key="2">
    <source>
        <dbReference type="ARBA" id="ARBA00004429"/>
    </source>
</evidence>
<evidence type="ECO:0000256" key="4">
    <source>
        <dbReference type="ARBA" id="ARBA00014213"/>
    </source>
</evidence>
<dbReference type="NCBIfam" id="TIGR04407">
    <property type="entry name" value="LptF_YjgP"/>
    <property type="match status" value="1"/>
</dbReference>
<evidence type="ECO:0000256" key="12">
    <source>
        <dbReference type="SAM" id="Phobius"/>
    </source>
</evidence>
<keyword evidence="7" id="KW-0997">Cell inner membrane</keyword>
<keyword evidence="6" id="KW-1003">Cell membrane</keyword>
<keyword evidence="9 12" id="KW-1133">Transmembrane helix</keyword>
<dbReference type="Proteomes" id="UP001193680">
    <property type="component" value="Unassembled WGS sequence"/>
</dbReference>
<feature type="transmembrane region" description="Helical" evidence="12">
    <location>
        <begin position="287"/>
        <end position="304"/>
    </location>
</feature>
<dbReference type="PANTHER" id="PTHR33529:SF7">
    <property type="entry name" value="LIPOPOLYSACCHARIDE EXPORT SYSTEM PERMEASE PROTEIN LPTF"/>
    <property type="match status" value="1"/>
</dbReference>
<sequence length="359" mass="39958">MKELSATFLAVLIVLLLIAFGTEATKLLAMAVEGKLPASVVLQVLFLKIPAALEILLPLVALISVLLVFGRMYQDQEMVVLQSCGISSGYFKKLVAWFFIPLVIFTAWITLYVTPWSYQTERELIREAQEISPVAGLIPGKFNVLPNAAGVLYAKTIDAKGGMKGVWIQYGDEEIPWVLVAEKGRFIQQQNQIILRLESGWSYRGLGSDTDELQVQTFSRFESVLPALSIAAAKPSKFEAATSELWHSDHLQDQATLQWRLVTPVGLLVFGLLGLKLSKSNPREGRFAKLFVALVAYIVYNQLLVYGQDLMKEGAWPNWIGLWPIPALYLVWALWQKTIPMPEVSALQRKGLSFGGSSK</sequence>
<feature type="transmembrane region" description="Helical" evidence="12">
    <location>
        <begin position="316"/>
        <end position="335"/>
    </location>
</feature>
<dbReference type="PANTHER" id="PTHR33529">
    <property type="entry name" value="SLR0882 PROTEIN-RELATED"/>
    <property type="match status" value="1"/>
</dbReference>
<comment type="subunit">
    <text evidence="11">Component of the lipopolysaccharide transport and assembly complex. The LptBFG transporter is composed of two ATP-binding proteins (LptB) and two transmembrane proteins (LptF and LptG).</text>
</comment>
<dbReference type="InterPro" id="IPR005495">
    <property type="entry name" value="LptG/LptF_permease"/>
</dbReference>
<dbReference type="Pfam" id="PF03739">
    <property type="entry name" value="LptF_LptG"/>
    <property type="match status" value="1"/>
</dbReference>
<evidence type="ECO:0000256" key="9">
    <source>
        <dbReference type="ARBA" id="ARBA00022989"/>
    </source>
</evidence>
<evidence type="ECO:0000313" key="13">
    <source>
        <dbReference type="EMBL" id="MBF6057252.1"/>
    </source>
</evidence>
<keyword evidence="8 12" id="KW-0812">Transmembrane</keyword>
<evidence type="ECO:0000256" key="5">
    <source>
        <dbReference type="ARBA" id="ARBA00022448"/>
    </source>
</evidence>
<feature type="transmembrane region" description="Helical" evidence="12">
    <location>
        <begin position="55"/>
        <end position="73"/>
    </location>
</feature>
<reference evidence="13 14" key="1">
    <citation type="submission" date="2020-06" db="EMBL/GenBank/DDBJ databases">
        <authorList>
            <person name="Scott K."/>
        </authorList>
    </citation>
    <scope>NUCLEOTIDE SEQUENCE [LARGE SCALE GENOMIC DNA]</scope>
    <source>
        <strain evidence="13 14">HH1</strain>
    </source>
</reference>
<evidence type="ECO:0000256" key="1">
    <source>
        <dbReference type="ARBA" id="ARBA00002265"/>
    </source>
</evidence>
<keyword evidence="5" id="KW-0813">Transport</keyword>
<comment type="subcellular location">
    <subcellularLocation>
        <location evidence="2">Cell inner membrane</location>
        <topology evidence="2">Multi-pass membrane protein</topology>
    </subcellularLocation>
</comment>
<keyword evidence="10 12" id="KW-0472">Membrane</keyword>
<evidence type="ECO:0000313" key="14">
    <source>
        <dbReference type="Proteomes" id="UP001193680"/>
    </source>
</evidence>
<name>A0ABS0BTT0_9GAMM</name>